<feature type="transmembrane region" description="Helical" evidence="1">
    <location>
        <begin position="144"/>
        <end position="160"/>
    </location>
</feature>
<comment type="caution">
    <text evidence="2">The sequence shown here is derived from an EMBL/GenBank/DDBJ whole genome shotgun (WGS) entry which is preliminary data.</text>
</comment>
<evidence type="ECO:0000313" key="3">
    <source>
        <dbReference type="Proteomes" id="UP000228758"/>
    </source>
</evidence>
<feature type="transmembrane region" description="Helical" evidence="1">
    <location>
        <begin position="172"/>
        <end position="198"/>
    </location>
</feature>
<evidence type="ECO:0000256" key="1">
    <source>
        <dbReference type="SAM" id="Phobius"/>
    </source>
</evidence>
<keyword evidence="1" id="KW-0812">Transmembrane</keyword>
<gene>
    <name evidence="2" type="ORF">CLV46_2426</name>
</gene>
<feature type="transmembrane region" description="Helical" evidence="1">
    <location>
        <begin position="21"/>
        <end position="41"/>
    </location>
</feature>
<dbReference type="EMBL" id="PGFF01000001">
    <property type="protein sequence ID" value="PJJ72849.1"/>
    <property type="molecule type" value="Genomic_DNA"/>
</dbReference>
<sequence>MTIGVIHTEDEQSGGARRVRAGWSLAAAALLLGSGTLQVLASLERWVVYRESWTRQDISVEDHLFDYYIVADPWESLGITAALFGVGLLLLAGGVLAAARATAQNRLDGMLATVVAVAFGIDGAHALISAALDAPSVLQYPIQMWIPALVEVGGLVALAARSWRVSRATSLAYVLLLGGTLPGYLFAMFLIAPTIAGYQSHDTTPWTETVIAATTVLAGAAMLVAAAASGFPGRGARDA</sequence>
<reference evidence="2 3" key="1">
    <citation type="submission" date="2017-11" db="EMBL/GenBank/DDBJ databases">
        <title>Genomic Encyclopedia of Archaeal and Bacterial Type Strains, Phase II (KMG-II): From Individual Species to Whole Genera.</title>
        <authorList>
            <person name="Goeker M."/>
        </authorList>
    </citation>
    <scope>NUCLEOTIDE SEQUENCE [LARGE SCALE GENOMIC DNA]</scope>
    <source>
        <strain evidence="2 3">DSM 27393</strain>
    </source>
</reference>
<keyword evidence="1" id="KW-1133">Transmembrane helix</keyword>
<feature type="transmembrane region" description="Helical" evidence="1">
    <location>
        <begin position="210"/>
        <end position="231"/>
    </location>
</feature>
<feature type="transmembrane region" description="Helical" evidence="1">
    <location>
        <begin position="111"/>
        <end position="132"/>
    </location>
</feature>
<protein>
    <submittedName>
        <fullName evidence="2">Uncharacterized protein</fullName>
    </submittedName>
</protein>
<evidence type="ECO:0000313" key="2">
    <source>
        <dbReference type="EMBL" id="PJJ72849.1"/>
    </source>
</evidence>
<accession>A0A2M9CLS9</accession>
<feature type="transmembrane region" description="Helical" evidence="1">
    <location>
        <begin position="77"/>
        <end position="99"/>
    </location>
</feature>
<name>A0A2M9CLS9_9MICO</name>
<keyword evidence="1" id="KW-0472">Membrane</keyword>
<keyword evidence="3" id="KW-1185">Reference proteome</keyword>
<proteinExistence type="predicted"/>
<dbReference type="OrthoDB" id="5126515at2"/>
<dbReference type="RefSeq" id="WP_100364998.1">
    <property type="nucleotide sequence ID" value="NZ_PGFF01000001.1"/>
</dbReference>
<dbReference type="AlphaFoldDB" id="A0A2M9CLS9"/>
<dbReference type="Proteomes" id="UP000228758">
    <property type="component" value="Unassembled WGS sequence"/>
</dbReference>
<organism evidence="2 3">
    <name type="scientific">Diaminobutyricimonas aerilata</name>
    <dbReference type="NCBI Taxonomy" id="1162967"/>
    <lineage>
        <taxon>Bacteria</taxon>
        <taxon>Bacillati</taxon>
        <taxon>Actinomycetota</taxon>
        <taxon>Actinomycetes</taxon>
        <taxon>Micrococcales</taxon>
        <taxon>Microbacteriaceae</taxon>
        <taxon>Diaminobutyricimonas</taxon>
    </lineage>
</organism>